<dbReference type="Pfam" id="PF15460">
    <property type="entry name" value="SAS4"/>
    <property type="match status" value="1"/>
</dbReference>
<dbReference type="OMA" id="PYHKKML"/>
<dbReference type="FunCoup" id="C5DKZ9">
    <property type="interactions" value="94"/>
</dbReference>
<feature type="region of interest" description="Disordered" evidence="1">
    <location>
        <begin position="313"/>
        <end position="375"/>
    </location>
</feature>
<reference evidence="3 4" key="1">
    <citation type="journal article" date="2009" name="Genome Res.">
        <title>Comparative genomics of protoploid Saccharomycetaceae.</title>
        <authorList>
            <consortium name="The Genolevures Consortium"/>
            <person name="Souciet J.-L."/>
            <person name="Dujon B."/>
            <person name="Gaillardin C."/>
            <person name="Johnston M."/>
            <person name="Baret P.V."/>
            <person name="Cliften P."/>
            <person name="Sherman D.J."/>
            <person name="Weissenbach J."/>
            <person name="Westhof E."/>
            <person name="Wincker P."/>
            <person name="Jubin C."/>
            <person name="Poulain J."/>
            <person name="Barbe V."/>
            <person name="Segurens B."/>
            <person name="Artiguenave F."/>
            <person name="Anthouard V."/>
            <person name="Vacherie B."/>
            <person name="Val M.-E."/>
            <person name="Fulton R.S."/>
            <person name="Minx P."/>
            <person name="Wilson R."/>
            <person name="Durrens P."/>
            <person name="Jean G."/>
            <person name="Marck C."/>
            <person name="Martin T."/>
            <person name="Nikolski M."/>
            <person name="Rolland T."/>
            <person name="Seret M.-L."/>
            <person name="Casaregola S."/>
            <person name="Despons L."/>
            <person name="Fairhead C."/>
            <person name="Fischer G."/>
            <person name="Lafontaine I."/>
            <person name="Leh V."/>
            <person name="Lemaire M."/>
            <person name="de Montigny J."/>
            <person name="Neuveglise C."/>
            <person name="Thierry A."/>
            <person name="Blanc-Lenfle I."/>
            <person name="Bleykasten C."/>
            <person name="Diffels J."/>
            <person name="Fritsch E."/>
            <person name="Frangeul L."/>
            <person name="Goeffon A."/>
            <person name="Jauniaux N."/>
            <person name="Kachouri-Lafond R."/>
            <person name="Payen C."/>
            <person name="Potier S."/>
            <person name="Pribylova L."/>
            <person name="Ozanne C."/>
            <person name="Richard G.-F."/>
            <person name="Sacerdot C."/>
            <person name="Straub M.-L."/>
            <person name="Talla E."/>
        </authorList>
    </citation>
    <scope>NUCLEOTIDE SEQUENCE [LARGE SCALE GENOMIC DNA]</scope>
    <source>
        <strain evidence="4">ATCC 56472 / CBS 6340 / NRRL Y-8284</strain>
    </source>
</reference>
<evidence type="ECO:0000313" key="3">
    <source>
        <dbReference type="EMBL" id="CAR24150.1"/>
    </source>
</evidence>
<dbReference type="InterPro" id="IPR029184">
    <property type="entry name" value="Sas4_dom"/>
</dbReference>
<sequence length="375" mass="43230">MTMNQKPERKLRPKTPVPANQDELFDFDRPEYEISPFRKLNILPRTTIPVTGYQLDEPGDTEDQALARKRLRSKGMAIEVKTHILDKLEPSPNDLSLDPLEDDLYLTFHKKMQKQETRMLNQDRLQSEGEAERLGVIYEELGTNNWVKSLTKTTVIKNPDDLHELELKRDLTREIIGQMLEKFKDMKTRAMLLPRSGKHSRPLGVSRRIDAYKPPENAFCINASSDEEEEFLTLPELKKHRLEARRKRYGGPVVVQFRKSQTTNYKYAIVAEPLQSAYIVKCSKEEKEIWSREAGSLPAKIEHYAPFPKQCYSAKSATRSTSQGPKDQVILKAEASSPVKKTPSKRRSSQPSPKKTRKRTKTHVRGHLDKTLSEH</sequence>
<accession>C5DKZ9</accession>
<dbReference type="RefSeq" id="XP_002554587.1">
    <property type="nucleotide sequence ID" value="XM_002554541.1"/>
</dbReference>
<dbReference type="HOGENOM" id="CLU_035634_0_0_1"/>
<evidence type="ECO:0000259" key="2">
    <source>
        <dbReference type="Pfam" id="PF15460"/>
    </source>
</evidence>
<organism evidence="3 4">
    <name type="scientific">Lachancea thermotolerans (strain ATCC 56472 / CBS 6340 / NRRL Y-8284)</name>
    <name type="common">Yeast</name>
    <name type="synonym">Kluyveromyces thermotolerans</name>
    <dbReference type="NCBI Taxonomy" id="559295"/>
    <lineage>
        <taxon>Eukaryota</taxon>
        <taxon>Fungi</taxon>
        <taxon>Dikarya</taxon>
        <taxon>Ascomycota</taxon>
        <taxon>Saccharomycotina</taxon>
        <taxon>Saccharomycetes</taxon>
        <taxon>Saccharomycetales</taxon>
        <taxon>Saccharomycetaceae</taxon>
        <taxon>Lachancea</taxon>
    </lineage>
</organism>
<dbReference type="GeneID" id="8292793"/>
<evidence type="ECO:0000256" key="1">
    <source>
        <dbReference type="SAM" id="MobiDB-lite"/>
    </source>
</evidence>
<dbReference type="GO" id="GO:0004402">
    <property type="term" value="F:histone acetyltransferase activity"/>
    <property type="evidence" value="ECO:0007669"/>
    <property type="project" value="TreeGrafter"/>
</dbReference>
<keyword evidence="4" id="KW-1185">Reference proteome</keyword>
<dbReference type="OrthoDB" id="1938992at2759"/>
<gene>
    <name evidence="3" type="ordered locus">KLTH0F08822g</name>
</gene>
<dbReference type="eggNOG" id="ENOG502RYH0">
    <property type="taxonomic scope" value="Eukaryota"/>
</dbReference>
<feature type="compositionally biased region" description="Polar residues" evidence="1">
    <location>
        <begin position="313"/>
        <end position="325"/>
    </location>
</feature>
<protein>
    <submittedName>
        <fullName evidence="3">KLTH0F08822p</fullName>
    </submittedName>
</protein>
<dbReference type="AlphaFoldDB" id="C5DKZ9"/>
<feature type="domain" description="Something about silencing protein 4" evidence="2">
    <location>
        <begin position="98"/>
        <end position="190"/>
    </location>
</feature>
<feature type="compositionally biased region" description="Basic residues" evidence="1">
    <location>
        <begin position="342"/>
        <end position="365"/>
    </location>
</feature>
<dbReference type="InParanoid" id="C5DKZ9"/>
<feature type="compositionally biased region" description="Basic and acidic residues" evidence="1">
    <location>
        <begin position="366"/>
        <end position="375"/>
    </location>
</feature>
<evidence type="ECO:0000313" key="4">
    <source>
        <dbReference type="Proteomes" id="UP000002036"/>
    </source>
</evidence>
<dbReference type="GO" id="GO:0033255">
    <property type="term" value="C:SAS acetyltransferase complex"/>
    <property type="evidence" value="ECO:0007669"/>
    <property type="project" value="InterPro"/>
</dbReference>
<name>C5DKZ9_LACTC</name>
<dbReference type="EMBL" id="CU928170">
    <property type="protein sequence ID" value="CAR24150.1"/>
    <property type="molecule type" value="Genomic_DNA"/>
</dbReference>
<dbReference type="PANTHER" id="PTHR38422">
    <property type="entry name" value="SOMETHING ABOUT SILENCING PROTEIN 4"/>
    <property type="match status" value="1"/>
</dbReference>
<proteinExistence type="predicted"/>
<feature type="compositionally biased region" description="Basic and acidic residues" evidence="1">
    <location>
        <begin position="1"/>
        <end position="10"/>
    </location>
</feature>
<dbReference type="PANTHER" id="PTHR38422:SF1">
    <property type="entry name" value="SOMETHING ABOUT SILENCING PROTEIN 4"/>
    <property type="match status" value="1"/>
</dbReference>
<dbReference type="InterPro" id="IPR038988">
    <property type="entry name" value="Sas4"/>
</dbReference>
<dbReference type="STRING" id="559295.C5DKZ9"/>
<dbReference type="KEGG" id="lth:KLTH0F08822g"/>
<dbReference type="Proteomes" id="UP000002036">
    <property type="component" value="Chromosome F"/>
</dbReference>
<feature type="region of interest" description="Disordered" evidence="1">
    <location>
        <begin position="1"/>
        <end position="24"/>
    </location>
</feature>